<proteinExistence type="predicted"/>
<evidence type="ECO:0000259" key="1">
    <source>
        <dbReference type="Pfam" id="PF23571"/>
    </source>
</evidence>
<dbReference type="Pfam" id="PF23572">
    <property type="entry name" value="GH3_C"/>
    <property type="match status" value="1"/>
</dbReference>
<feature type="domain" description="GH3 middle" evidence="1">
    <location>
        <begin position="343"/>
        <end position="414"/>
    </location>
</feature>
<dbReference type="PANTHER" id="PTHR31901:SF9">
    <property type="entry name" value="GH3 DOMAIN-CONTAINING PROTEIN"/>
    <property type="match status" value="1"/>
</dbReference>
<protein>
    <recommendedName>
        <fullName evidence="5">GH3 auxin-responsive promoter</fullName>
    </recommendedName>
</protein>
<dbReference type="Proteomes" id="UP000236520">
    <property type="component" value="Unassembled WGS sequence"/>
</dbReference>
<dbReference type="InterPro" id="IPR055377">
    <property type="entry name" value="GH3_M"/>
</dbReference>
<feature type="domain" description="GH3 C-terminal" evidence="2">
    <location>
        <begin position="451"/>
        <end position="542"/>
    </location>
</feature>
<dbReference type="EMBL" id="LJIW01000002">
    <property type="protein sequence ID" value="PNG89856.1"/>
    <property type="molecule type" value="Genomic_DNA"/>
</dbReference>
<organism evidence="3 4">
    <name type="scientific">Streptomyces malaysiensis</name>
    <dbReference type="NCBI Taxonomy" id="92644"/>
    <lineage>
        <taxon>Bacteria</taxon>
        <taxon>Bacillati</taxon>
        <taxon>Actinomycetota</taxon>
        <taxon>Actinomycetes</taxon>
        <taxon>Kitasatosporales</taxon>
        <taxon>Streptomycetaceae</taxon>
        <taxon>Streptomyces</taxon>
        <taxon>Streptomyces violaceusniger group</taxon>
    </lineage>
</organism>
<dbReference type="InterPro" id="IPR004993">
    <property type="entry name" value="GH3"/>
</dbReference>
<dbReference type="RefSeq" id="WP_102935822.1">
    <property type="nucleotide sequence ID" value="NZ_JBEXUO010000013.1"/>
</dbReference>
<dbReference type="PANTHER" id="PTHR31901">
    <property type="entry name" value="GH3 DOMAIN-CONTAINING PROTEIN"/>
    <property type="match status" value="1"/>
</dbReference>
<evidence type="ECO:0008006" key="5">
    <source>
        <dbReference type="Google" id="ProtNLM"/>
    </source>
</evidence>
<evidence type="ECO:0000313" key="4">
    <source>
        <dbReference type="Proteomes" id="UP000236520"/>
    </source>
</evidence>
<dbReference type="PROSITE" id="PS00455">
    <property type="entry name" value="AMP_BINDING"/>
    <property type="match status" value="1"/>
</dbReference>
<dbReference type="AlphaFoldDB" id="A0A2J7YPB7"/>
<dbReference type="InterPro" id="IPR020845">
    <property type="entry name" value="AMP-binding_CS"/>
</dbReference>
<dbReference type="Pfam" id="PF03321">
    <property type="entry name" value="GH3"/>
    <property type="match status" value="1"/>
</dbReference>
<sequence length="566" mass="62310">MVRASEPDRFIRRTSRALARQRRFCADPVPVAEAVLGDLLGQATGTSFGDEHGLGPARTLADFKAAVPIRDYESIRPYIERQLTGESRVLTRSEPYAFLKTSGTSGRPKLVPTTRHWRNRYRGPALYAQWGLYFQRLGLTSLYEGAVLDLSWERSPAPAGSGRFPVYSVTGRPASVGERDWTPPWYDVPWFTGGDDSDAATGLYRKLRLLVDRDVRLIVAVNPSKITALAAELSASAERLVREVREGTLLGAPHPLLRPDPALARRLDALRDFGGGDLLLPDLWPNLSLLVCWRSASARFYQGWLERIAPDVPVIPFSTTGTEGIVTLPVDTHPSAGPLAVGQGVYEFVPCPESDDGSPLTPDEETLSFAELSTGGTYRLVMSQANGLYRYDVGDVYRVAGWVGELPRLEFAGRGGSVSSFTGEKLTEQDFFAAVHRALPAGDGMSPPVFSAVPVWDTPPYYVLTVEWPRPLQAMGTAEFARRAEAALCDVNSEYEDKRRTGRLRPLRVRALSPGTFRNLAERRSRQGIASAQVKHYWLQRDGRLLRELDELSPTGRPAAVAGSSA</sequence>
<accession>A0A2J7YPB7</accession>
<dbReference type="Pfam" id="PF23571">
    <property type="entry name" value="GH3_M"/>
    <property type="match status" value="1"/>
</dbReference>
<gene>
    <name evidence="3" type="ORF">SMF913_25321</name>
</gene>
<reference evidence="3 4" key="1">
    <citation type="submission" date="2015-09" db="EMBL/GenBank/DDBJ databases">
        <title>Genome sequence, genome mining and natural product profiling of a biocontrol bacterium Streptomyces malaysiensis F913.</title>
        <authorList>
            <person name="Xu Y."/>
            <person name="Wei J."/>
            <person name="Xie J."/>
            <person name="Li T."/>
            <person name="Zhou Z."/>
        </authorList>
    </citation>
    <scope>NUCLEOTIDE SEQUENCE [LARGE SCALE GENOMIC DNA]</scope>
    <source>
        <strain evidence="3 4">F913</strain>
    </source>
</reference>
<name>A0A2J7YPB7_STRMQ</name>
<keyword evidence="4" id="KW-1185">Reference proteome</keyword>
<dbReference type="GO" id="GO:0016881">
    <property type="term" value="F:acid-amino acid ligase activity"/>
    <property type="evidence" value="ECO:0007669"/>
    <property type="project" value="TreeGrafter"/>
</dbReference>
<dbReference type="InterPro" id="IPR055378">
    <property type="entry name" value="GH3_C"/>
</dbReference>
<evidence type="ECO:0000259" key="2">
    <source>
        <dbReference type="Pfam" id="PF23572"/>
    </source>
</evidence>
<evidence type="ECO:0000313" key="3">
    <source>
        <dbReference type="EMBL" id="PNG89856.1"/>
    </source>
</evidence>
<comment type="caution">
    <text evidence="3">The sequence shown here is derived from an EMBL/GenBank/DDBJ whole genome shotgun (WGS) entry which is preliminary data.</text>
</comment>
<dbReference type="GO" id="GO:0005737">
    <property type="term" value="C:cytoplasm"/>
    <property type="evidence" value="ECO:0007669"/>
    <property type="project" value="TreeGrafter"/>
</dbReference>